<comment type="caution">
    <text evidence="5">The sequence shown here is derived from an EMBL/GenBank/DDBJ whole genome shotgun (WGS) entry which is preliminary data.</text>
</comment>
<dbReference type="PROSITE" id="PS51000">
    <property type="entry name" value="HTH_DEOR_2"/>
    <property type="match status" value="1"/>
</dbReference>
<dbReference type="PANTHER" id="PTHR30363">
    <property type="entry name" value="HTH-TYPE TRANSCRIPTIONAL REGULATOR SRLR-RELATED"/>
    <property type="match status" value="1"/>
</dbReference>
<dbReference type="Gene3D" id="1.10.10.10">
    <property type="entry name" value="Winged helix-like DNA-binding domain superfamily/Winged helix DNA-binding domain"/>
    <property type="match status" value="1"/>
</dbReference>
<dbReference type="RefSeq" id="WP_023510028.1">
    <property type="nucleotide sequence ID" value="NZ_AWTC01000006.1"/>
</dbReference>
<proteinExistence type="predicted"/>
<dbReference type="InterPro" id="IPR014036">
    <property type="entry name" value="DeoR-like_C"/>
</dbReference>
<dbReference type="Proteomes" id="UP000018296">
    <property type="component" value="Unassembled WGS sequence"/>
</dbReference>
<keyword evidence="1" id="KW-0805">Transcription regulation</keyword>
<dbReference type="InterPro" id="IPR037171">
    <property type="entry name" value="NagB/RpiA_transferase-like"/>
</dbReference>
<dbReference type="SMART" id="SM01134">
    <property type="entry name" value="DeoRC"/>
    <property type="match status" value="1"/>
</dbReference>
<dbReference type="AlphaFoldDB" id="V6IXQ3"/>
<evidence type="ECO:0000313" key="5">
    <source>
        <dbReference type="EMBL" id="EST12163.1"/>
    </source>
</evidence>
<accession>V6IXQ3</accession>
<dbReference type="STRING" id="1395513.P343_08845"/>
<dbReference type="EMBL" id="AWTC01000006">
    <property type="protein sequence ID" value="EST12163.1"/>
    <property type="molecule type" value="Genomic_DNA"/>
</dbReference>
<reference evidence="5 6" key="1">
    <citation type="journal article" date="2013" name="Genome Announc.">
        <title>Genome Sequence of Sporolactobacillus laevolacticus DSM442, an Efficient Polymer-Grade D-Lactate Producer from Agricultural Waste Cottonseed as a Nitrogen Source.</title>
        <authorList>
            <person name="Wang H."/>
            <person name="Wang L."/>
            <person name="Ju J."/>
            <person name="Yu B."/>
            <person name="Ma Y."/>
        </authorList>
    </citation>
    <scope>NUCLEOTIDE SEQUENCE [LARGE SCALE GENOMIC DNA]</scope>
    <source>
        <strain evidence="5 6">DSM 442</strain>
    </source>
</reference>
<dbReference type="eggNOG" id="COG1349">
    <property type="taxonomic scope" value="Bacteria"/>
</dbReference>
<sequence>MLAEERQQMILQILTESHVVKLQELVHMLAASESTVRRDLQDLESRQLLRRIHGGASLLKKLNEEPDMETKTFKNVHQKKAIAKLAAKKIKDNDCIYLDAGTTTLEMIPYIKARNVTVVTNGPAHGDLLVRNKILCYLLGGLMKRTTKAVVGSIAMQNINLFRFDTAFIGVNGIDASMGYTTPDPEEAALKRRAHDLAARSYVVADSSKFAEISFCKMFDLREAAIITDEIPEMCQSLIQEKTSVCVTNHSSDSVQC</sequence>
<dbReference type="SMART" id="SM00420">
    <property type="entry name" value="HTH_DEOR"/>
    <property type="match status" value="1"/>
</dbReference>
<dbReference type="GO" id="GO:0003700">
    <property type="term" value="F:DNA-binding transcription factor activity"/>
    <property type="evidence" value="ECO:0007669"/>
    <property type="project" value="InterPro"/>
</dbReference>
<protein>
    <submittedName>
        <fullName evidence="5">DeoR family transcriptional regulator</fullName>
    </submittedName>
</protein>
<dbReference type="Gene3D" id="3.40.50.1360">
    <property type="match status" value="1"/>
</dbReference>
<evidence type="ECO:0000256" key="2">
    <source>
        <dbReference type="ARBA" id="ARBA00023125"/>
    </source>
</evidence>
<keyword evidence="2" id="KW-0238">DNA-binding</keyword>
<dbReference type="PROSITE" id="PS00894">
    <property type="entry name" value="HTH_DEOR_1"/>
    <property type="match status" value="1"/>
</dbReference>
<dbReference type="PRINTS" id="PR00037">
    <property type="entry name" value="HTHLACR"/>
</dbReference>
<dbReference type="GO" id="GO:0003677">
    <property type="term" value="F:DNA binding"/>
    <property type="evidence" value="ECO:0007669"/>
    <property type="project" value="UniProtKB-KW"/>
</dbReference>
<dbReference type="InterPro" id="IPR036388">
    <property type="entry name" value="WH-like_DNA-bd_sf"/>
</dbReference>
<feature type="domain" description="HTH deoR-type" evidence="4">
    <location>
        <begin position="3"/>
        <end position="58"/>
    </location>
</feature>
<organism evidence="5 6">
    <name type="scientific">Sporolactobacillus laevolacticus DSM 442</name>
    <dbReference type="NCBI Taxonomy" id="1395513"/>
    <lineage>
        <taxon>Bacteria</taxon>
        <taxon>Bacillati</taxon>
        <taxon>Bacillota</taxon>
        <taxon>Bacilli</taxon>
        <taxon>Bacillales</taxon>
        <taxon>Sporolactobacillaceae</taxon>
        <taxon>Sporolactobacillus</taxon>
    </lineage>
</organism>
<evidence type="ECO:0000256" key="3">
    <source>
        <dbReference type="ARBA" id="ARBA00023163"/>
    </source>
</evidence>
<dbReference type="InterPro" id="IPR001034">
    <property type="entry name" value="DeoR_HTH"/>
</dbReference>
<evidence type="ECO:0000313" key="6">
    <source>
        <dbReference type="Proteomes" id="UP000018296"/>
    </source>
</evidence>
<dbReference type="SUPFAM" id="SSF100950">
    <property type="entry name" value="NagB/RpiA/CoA transferase-like"/>
    <property type="match status" value="1"/>
</dbReference>
<dbReference type="InterPro" id="IPR036390">
    <property type="entry name" value="WH_DNA-bd_sf"/>
</dbReference>
<name>V6IXQ3_9BACL</name>
<evidence type="ECO:0000259" key="4">
    <source>
        <dbReference type="PROSITE" id="PS51000"/>
    </source>
</evidence>
<keyword evidence="3" id="KW-0804">Transcription</keyword>
<dbReference type="InterPro" id="IPR050313">
    <property type="entry name" value="Carb_Metab_HTH_regulators"/>
</dbReference>
<evidence type="ECO:0000256" key="1">
    <source>
        <dbReference type="ARBA" id="ARBA00023015"/>
    </source>
</evidence>
<keyword evidence="6" id="KW-1185">Reference proteome</keyword>
<dbReference type="Pfam" id="PF08220">
    <property type="entry name" value="HTH_DeoR"/>
    <property type="match status" value="1"/>
</dbReference>
<gene>
    <name evidence="5" type="ORF">P343_08845</name>
</gene>
<dbReference type="PATRIC" id="fig|1395513.3.peg.1787"/>
<dbReference type="Pfam" id="PF00455">
    <property type="entry name" value="DeoRC"/>
    <property type="match status" value="1"/>
</dbReference>
<dbReference type="SUPFAM" id="SSF46785">
    <property type="entry name" value="Winged helix' DNA-binding domain"/>
    <property type="match status" value="1"/>
</dbReference>
<dbReference type="OrthoDB" id="9797223at2"/>
<dbReference type="InterPro" id="IPR018356">
    <property type="entry name" value="Tscrpt_reg_HTH_DeoR_CS"/>
</dbReference>
<dbReference type="PANTHER" id="PTHR30363:SF56">
    <property type="entry name" value="TRANSCRIPTIONAL REGULATOR, DEOR FAMILY"/>
    <property type="match status" value="1"/>
</dbReference>